<evidence type="ECO:0000313" key="9">
    <source>
        <dbReference type="EMBL" id="GAA4253287.1"/>
    </source>
</evidence>
<sequence length="260" mass="26291">MFDAGVAAGLVLLLYLERMLAPVPVLAAGLLMAVSLLWRRRHPVPVLAAVYALALGHLALRPSVRASAAGLRVTFETAGLSRSLTAAEDLAAYRIVQESVTNALRHAGAGAAITVRLEHSADTLTITATDDGGVAGSVRGRSPATGPALVAPTGSIVGHGLVGMRERTAVHGGTFTAGPHGDGGWRVVATIRLASDARGPADPRSFEGPDPVELESLVAADSGELRSLVAADSDERQLSGGAGAGVVRPVVEADAGGGVV</sequence>
<evidence type="ECO:0000259" key="8">
    <source>
        <dbReference type="Pfam" id="PF23539"/>
    </source>
</evidence>
<keyword evidence="6" id="KW-0472">Membrane</keyword>
<evidence type="ECO:0000313" key="10">
    <source>
        <dbReference type="Proteomes" id="UP001500620"/>
    </source>
</evidence>
<dbReference type="InterPro" id="IPR050482">
    <property type="entry name" value="Sensor_HK_TwoCompSys"/>
</dbReference>
<keyword evidence="10" id="KW-1185">Reference proteome</keyword>
<protein>
    <recommendedName>
        <fullName evidence="2">histidine kinase</fullName>
        <ecNumber evidence="2">2.7.13.3</ecNumber>
    </recommendedName>
</protein>
<evidence type="ECO:0000256" key="3">
    <source>
        <dbReference type="ARBA" id="ARBA00022679"/>
    </source>
</evidence>
<comment type="caution">
    <text evidence="9">The sequence shown here is derived from an EMBL/GenBank/DDBJ whole genome shotgun (WGS) entry which is preliminary data.</text>
</comment>
<dbReference type="InterPro" id="IPR036890">
    <property type="entry name" value="HATPase_C_sf"/>
</dbReference>
<keyword evidence="3" id="KW-0808">Transferase</keyword>
<feature type="domain" description="DUF7134" evidence="8">
    <location>
        <begin position="3"/>
        <end position="65"/>
    </location>
</feature>
<dbReference type="Pfam" id="PF02518">
    <property type="entry name" value="HATPase_c"/>
    <property type="match status" value="1"/>
</dbReference>
<evidence type="ECO:0000256" key="4">
    <source>
        <dbReference type="ARBA" id="ARBA00022777"/>
    </source>
</evidence>
<organism evidence="9 10">
    <name type="scientific">Dactylosporangium darangshiense</name>
    <dbReference type="NCBI Taxonomy" id="579108"/>
    <lineage>
        <taxon>Bacteria</taxon>
        <taxon>Bacillati</taxon>
        <taxon>Actinomycetota</taxon>
        <taxon>Actinomycetes</taxon>
        <taxon>Micromonosporales</taxon>
        <taxon>Micromonosporaceae</taxon>
        <taxon>Dactylosporangium</taxon>
    </lineage>
</organism>
<keyword evidence="5" id="KW-0902">Two-component regulatory system</keyword>
<proteinExistence type="predicted"/>
<reference evidence="10" key="1">
    <citation type="journal article" date="2019" name="Int. J. Syst. Evol. Microbiol.">
        <title>The Global Catalogue of Microorganisms (GCM) 10K type strain sequencing project: providing services to taxonomists for standard genome sequencing and annotation.</title>
        <authorList>
            <consortium name="The Broad Institute Genomics Platform"/>
            <consortium name="The Broad Institute Genome Sequencing Center for Infectious Disease"/>
            <person name="Wu L."/>
            <person name="Ma J."/>
        </authorList>
    </citation>
    <scope>NUCLEOTIDE SEQUENCE [LARGE SCALE GENOMIC DNA]</scope>
    <source>
        <strain evidence="10">JCM 17441</strain>
    </source>
</reference>
<accession>A0ABP8DDD8</accession>
<keyword evidence="4" id="KW-0418">Kinase</keyword>
<feature type="domain" description="Histidine kinase/HSP90-like ATPase" evidence="7">
    <location>
        <begin position="91"/>
        <end position="193"/>
    </location>
</feature>
<gene>
    <name evidence="9" type="ORF">GCM10022255_053550</name>
</gene>
<dbReference type="Proteomes" id="UP001500620">
    <property type="component" value="Unassembled WGS sequence"/>
</dbReference>
<evidence type="ECO:0000256" key="1">
    <source>
        <dbReference type="ARBA" id="ARBA00000085"/>
    </source>
</evidence>
<dbReference type="PANTHER" id="PTHR24421">
    <property type="entry name" value="NITRATE/NITRITE SENSOR PROTEIN NARX-RELATED"/>
    <property type="match status" value="1"/>
</dbReference>
<keyword evidence="6" id="KW-0812">Transmembrane</keyword>
<evidence type="ECO:0000256" key="6">
    <source>
        <dbReference type="SAM" id="Phobius"/>
    </source>
</evidence>
<dbReference type="EC" id="2.7.13.3" evidence="2"/>
<dbReference type="InterPro" id="IPR003594">
    <property type="entry name" value="HATPase_dom"/>
</dbReference>
<evidence type="ECO:0000259" key="7">
    <source>
        <dbReference type="Pfam" id="PF02518"/>
    </source>
</evidence>
<dbReference type="CDD" id="cd16917">
    <property type="entry name" value="HATPase_UhpB-NarQ-NarX-like"/>
    <property type="match status" value="1"/>
</dbReference>
<dbReference type="EMBL" id="BAABAT010000015">
    <property type="protein sequence ID" value="GAA4253287.1"/>
    <property type="molecule type" value="Genomic_DNA"/>
</dbReference>
<feature type="transmembrane region" description="Helical" evidence="6">
    <location>
        <begin position="43"/>
        <end position="60"/>
    </location>
</feature>
<keyword evidence="6" id="KW-1133">Transmembrane helix</keyword>
<evidence type="ECO:0000256" key="5">
    <source>
        <dbReference type="ARBA" id="ARBA00023012"/>
    </source>
</evidence>
<dbReference type="SUPFAM" id="SSF55874">
    <property type="entry name" value="ATPase domain of HSP90 chaperone/DNA topoisomerase II/histidine kinase"/>
    <property type="match status" value="1"/>
</dbReference>
<dbReference type="InterPro" id="IPR055558">
    <property type="entry name" value="DUF7134"/>
</dbReference>
<dbReference type="Pfam" id="PF23539">
    <property type="entry name" value="DUF7134"/>
    <property type="match status" value="1"/>
</dbReference>
<dbReference type="Gene3D" id="3.30.565.10">
    <property type="entry name" value="Histidine kinase-like ATPase, C-terminal domain"/>
    <property type="match status" value="1"/>
</dbReference>
<name>A0ABP8DDD8_9ACTN</name>
<evidence type="ECO:0000256" key="2">
    <source>
        <dbReference type="ARBA" id="ARBA00012438"/>
    </source>
</evidence>
<comment type="catalytic activity">
    <reaction evidence="1">
        <text>ATP + protein L-histidine = ADP + protein N-phospho-L-histidine.</text>
        <dbReference type="EC" id="2.7.13.3"/>
    </reaction>
</comment>
<dbReference type="PANTHER" id="PTHR24421:SF10">
    <property type="entry name" value="NITRATE_NITRITE SENSOR PROTEIN NARQ"/>
    <property type="match status" value="1"/>
</dbReference>